<proteinExistence type="predicted"/>
<dbReference type="Pfam" id="PF13738">
    <property type="entry name" value="Pyr_redox_3"/>
    <property type="match status" value="1"/>
</dbReference>
<dbReference type="InterPro" id="IPR036188">
    <property type="entry name" value="FAD/NAD-bd_sf"/>
</dbReference>
<dbReference type="RefSeq" id="WP_255160367.1">
    <property type="nucleotide sequence ID" value="NZ_CP101497.1"/>
</dbReference>
<name>A0ABY5FY38_9MICO</name>
<evidence type="ECO:0000313" key="2">
    <source>
        <dbReference type="EMBL" id="UTT63235.1"/>
    </source>
</evidence>
<gene>
    <name evidence="2" type="ORF">NNL39_03780</name>
</gene>
<sequence length="362" mass="39156">MIHDHEVVIIGGGQAGLAAGRHAQSQGLHYIILEASNAVGSAWRERYDSLTLFTPRSFSGLPDLRLSGDQDGYPTRDEVVDYLQHYVQSFDLNVVLDQPVRKVTKDGEQFTVATQSATYTAPAVVVATGPFQTPRVPAWASPTDGVRQLHSSAYRNPAQIQGKRVLVVGGGNSGAQIAEELAAEYEVDMAVNAPMRFMPAKMLGQSLFWWLDALGALNAPSDSFKATMLRRRGDPVIGTSLRRLLQRGAVKLKPAAMSMTDGTVFFADKTSGRYDTIIYCTGYTAEYGWMQIPDALDQNGMPSHKGGQSKTVSGLYFLGLGWLRSRNSALLGGVGTDAKIIIDRIAGSAKTAAARDTSEARR</sequence>
<evidence type="ECO:0000256" key="1">
    <source>
        <dbReference type="ARBA" id="ARBA00023002"/>
    </source>
</evidence>
<dbReference type="PRINTS" id="PR00469">
    <property type="entry name" value="PNDRDTASEII"/>
</dbReference>
<dbReference type="PANTHER" id="PTHR43539:SF78">
    <property type="entry name" value="FLAVIN-CONTAINING MONOOXYGENASE"/>
    <property type="match status" value="1"/>
</dbReference>
<dbReference type="PRINTS" id="PR00368">
    <property type="entry name" value="FADPNR"/>
</dbReference>
<evidence type="ECO:0000313" key="3">
    <source>
        <dbReference type="Proteomes" id="UP001060039"/>
    </source>
</evidence>
<dbReference type="EMBL" id="CP101497">
    <property type="protein sequence ID" value="UTT63235.1"/>
    <property type="molecule type" value="Genomic_DNA"/>
</dbReference>
<dbReference type="PANTHER" id="PTHR43539">
    <property type="entry name" value="FLAVIN-BINDING MONOOXYGENASE-LIKE PROTEIN (AFU_ORTHOLOGUE AFUA_4G09220)"/>
    <property type="match status" value="1"/>
</dbReference>
<reference evidence="2" key="1">
    <citation type="submission" date="2022-07" db="EMBL/GenBank/DDBJ databases">
        <title>Taxonomic analysis of Microcella humidisoli nov. sp., isolated from riverside soil.</title>
        <authorList>
            <person name="Molina K.M."/>
            <person name="Kim S.B."/>
        </authorList>
    </citation>
    <scope>NUCLEOTIDE SEQUENCE</scope>
    <source>
        <strain evidence="2">MMS21-STM10</strain>
    </source>
</reference>
<protein>
    <submittedName>
        <fullName evidence="2">NAD(P)/FAD-dependent oxidoreductase</fullName>
    </submittedName>
</protein>
<dbReference type="Gene3D" id="3.50.50.60">
    <property type="entry name" value="FAD/NAD(P)-binding domain"/>
    <property type="match status" value="1"/>
</dbReference>
<accession>A0ABY5FY38</accession>
<keyword evidence="1" id="KW-0560">Oxidoreductase</keyword>
<organism evidence="2 3">
    <name type="scientific">Microcella humidisoli</name>
    <dbReference type="NCBI Taxonomy" id="2963406"/>
    <lineage>
        <taxon>Bacteria</taxon>
        <taxon>Bacillati</taxon>
        <taxon>Actinomycetota</taxon>
        <taxon>Actinomycetes</taxon>
        <taxon>Micrococcales</taxon>
        <taxon>Microbacteriaceae</taxon>
        <taxon>Microcella</taxon>
    </lineage>
</organism>
<keyword evidence="3" id="KW-1185">Reference proteome</keyword>
<dbReference type="InterPro" id="IPR050982">
    <property type="entry name" value="Auxin_biosynth/cation_transpt"/>
</dbReference>
<dbReference type="SUPFAM" id="SSF51905">
    <property type="entry name" value="FAD/NAD(P)-binding domain"/>
    <property type="match status" value="2"/>
</dbReference>
<dbReference type="Proteomes" id="UP001060039">
    <property type="component" value="Chromosome"/>
</dbReference>